<name>A0A3N0EZN8_SINP1</name>
<feature type="region of interest" description="Disordered" evidence="1">
    <location>
        <begin position="56"/>
        <end position="83"/>
    </location>
</feature>
<comment type="caution">
    <text evidence="3">The sequence shown here is derived from an EMBL/GenBank/DDBJ whole genome shotgun (WGS) entry which is preliminary data.</text>
</comment>
<keyword evidence="2" id="KW-0732">Signal</keyword>
<dbReference type="AlphaFoldDB" id="A0A3N0EZN8"/>
<feature type="signal peptide" evidence="2">
    <location>
        <begin position="1"/>
        <end position="22"/>
    </location>
</feature>
<reference evidence="3 4" key="1">
    <citation type="submission" date="2018-10" db="EMBL/GenBank/DDBJ databases">
        <title>Sinomicrobium pectinilyticum sp. nov., a pectinase-producing bacterium isolated from alkaline and saline soil, and emended description of the genus Sinomicrobium.</title>
        <authorList>
            <person name="Cheng B."/>
            <person name="Li C."/>
            <person name="Lai Q."/>
            <person name="Du M."/>
            <person name="Shao Z."/>
            <person name="Xu P."/>
            <person name="Yang C."/>
        </authorList>
    </citation>
    <scope>NUCLEOTIDE SEQUENCE [LARGE SCALE GENOMIC DNA]</scope>
    <source>
        <strain evidence="3 4">5DNS001</strain>
    </source>
</reference>
<keyword evidence="4" id="KW-1185">Reference proteome</keyword>
<accession>A0A3N0EZN8</accession>
<protein>
    <submittedName>
        <fullName evidence="3">Type 1 periplasmic binding fold superfamily protein</fullName>
    </submittedName>
</protein>
<dbReference type="EMBL" id="RJTM01000012">
    <property type="protein sequence ID" value="RNL93370.1"/>
    <property type="molecule type" value="Genomic_DNA"/>
</dbReference>
<dbReference type="OrthoDB" id="713689at2"/>
<evidence type="ECO:0000256" key="1">
    <source>
        <dbReference type="SAM" id="MobiDB-lite"/>
    </source>
</evidence>
<evidence type="ECO:0000313" key="4">
    <source>
        <dbReference type="Proteomes" id="UP000267469"/>
    </source>
</evidence>
<organism evidence="3 4">
    <name type="scientific">Sinomicrobium pectinilyticum</name>
    <dbReference type="NCBI Taxonomy" id="1084421"/>
    <lineage>
        <taxon>Bacteria</taxon>
        <taxon>Pseudomonadati</taxon>
        <taxon>Bacteroidota</taxon>
        <taxon>Flavobacteriia</taxon>
        <taxon>Flavobacteriales</taxon>
        <taxon>Flavobacteriaceae</taxon>
        <taxon>Sinomicrobium</taxon>
    </lineage>
</organism>
<dbReference type="PROSITE" id="PS51257">
    <property type="entry name" value="PROKAR_LIPOPROTEIN"/>
    <property type="match status" value="1"/>
</dbReference>
<sequence length="207" mass="22608">MKTIKLLAFLCTGALFFTSCSSDDDNPDPVNEEELITKVTITLQAENAETVTMEYSDESGLGHDHDHDHEGEGAEDDHDHDGLEGVVSGPLKPNTSYTGSIALWNESVSPAENITDEIKEEADEHQFFYQAIGGLEIDTDYLDKESDYLSTDSSNPVGLQFNLTTGAAGHGDLRVVLRHQPKKPNTGLDDAGGETDMDISFHVHIEE</sequence>
<feature type="compositionally biased region" description="Basic and acidic residues" evidence="1">
    <location>
        <begin position="60"/>
        <end position="83"/>
    </location>
</feature>
<evidence type="ECO:0000313" key="3">
    <source>
        <dbReference type="EMBL" id="RNL93370.1"/>
    </source>
</evidence>
<evidence type="ECO:0000256" key="2">
    <source>
        <dbReference type="SAM" id="SignalP"/>
    </source>
</evidence>
<dbReference type="Proteomes" id="UP000267469">
    <property type="component" value="Unassembled WGS sequence"/>
</dbReference>
<feature type="chain" id="PRO_5018191484" evidence="2">
    <location>
        <begin position="23"/>
        <end position="207"/>
    </location>
</feature>
<dbReference type="RefSeq" id="WP_123214465.1">
    <property type="nucleotide sequence ID" value="NZ_RJTM01000012.1"/>
</dbReference>
<proteinExistence type="predicted"/>
<gene>
    <name evidence="3" type="ORF">ED312_02680</name>
</gene>